<keyword evidence="5" id="KW-0663">Pyridoxal phosphate</keyword>
<evidence type="ECO:0000256" key="1">
    <source>
        <dbReference type="ARBA" id="ARBA00001933"/>
    </source>
</evidence>
<dbReference type="AlphaFoldDB" id="A0A1F5CCN6"/>
<evidence type="ECO:0000256" key="5">
    <source>
        <dbReference type="ARBA" id="ARBA00022898"/>
    </source>
</evidence>
<reference evidence="7 8" key="1">
    <citation type="journal article" date="2016" name="Nat. Commun.">
        <title>Thousands of microbial genomes shed light on interconnected biogeochemical processes in an aquifer system.</title>
        <authorList>
            <person name="Anantharaman K."/>
            <person name="Brown C.T."/>
            <person name="Hug L.A."/>
            <person name="Sharon I."/>
            <person name="Castelle C.J."/>
            <person name="Probst A.J."/>
            <person name="Thomas B.C."/>
            <person name="Singh A."/>
            <person name="Wilkins M.J."/>
            <person name="Karaoz U."/>
            <person name="Brodie E.L."/>
            <person name="Williams K.H."/>
            <person name="Hubbard S.S."/>
            <person name="Banfield J.F."/>
        </authorList>
    </citation>
    <scope>NUCLEOTIDE SEQUENCE [LARGE SCALE GENOMIC DNA]</scope>
</reference>
<dbReference type="InterPro" id="IPR015422">
    <property type="entry name" value="PyrdxlP-dep_Trfase_small"/>
</dbReference>
<protein>
    <recommendedName>
        <fullName evidence="6">Aminotransferase class I/classII large domain-containing protein</fullName>
    </recommendedName>
</protein>
<dbReference type="InterPro" id="IPR004839">
    <property type="entry name" value="Aminotransferase_I/II_large"/>
</dbReference>
<proteinExistence type="inferred from homology"/>
<keyword evidence="4" id="KW-0808">Transferase</keyword>
<sequence>MASNKQDKTAKLAYKTFRYVLDRIYDPKIQNRVIRLGGGYPVPGLLPLPKSFTENLTHYYSTGGQKERPGYDSEGGNILVRQAIARYENRKHKTNYTPENVALVAGATYGTNRILEILFRNNSEKEVLAVAPTFYKGLYRAFSLCKFRSIVIPANQNFVPTANNILSQVSKKTRVVFFCNPGNPSGKYIPQSEIKKIAENLNRLGVFLIIDEVQDAFSFLKKDYRYGNWIRSANVIRIRSVSKLFTLAEFRLGYVIADKKIIGDNHRGLIELVGYDIGNPPPVLNYFFINTLADYPKQWDKIMARRKNLAMKLLKQIPAVKKVLEPDACFNLTFKFSSWKFKTDLSLFNALIDKKVAMMPVSGFGYDTKECWMRLTFASPDHMIKKGVEVLSRLLKR</sequence>
<dbReference type="CDD" id="cd00609">
    <property type="entry name" value="AAT_like"/>
    <property type="match status" value="1"/>
</dbReference>
<dbReference type="InterPro" id="IPR050596">
    <property type="entry name" value="AspAT/PAT-like"/>
</dbReference>
<comment type="caution">
    <text evidence="7">The sequence shown here is derived from an EMBL/GenBank/DDBJ whole genome shotgun (WGS) entry which is preliminary data.</text>
</comment>
<gene>
    <name evidence="7" type="ORF">A3I30_01220</name>
</gene>
<keyword evidence="3" id="KW-0032">Aminotransferase</keyword>
<dbReference type="EMBL" id="MEYV01000004">
    <property type="protein sequence ID" value="OGD40623.1"/>
    <property type="molecule type" value="Genomic_DNA"/>
</dbReference>
<dbReference type="Gene3D" id="3.90.1150.10">
    <property type="entry name" value="Aspartate Aminotransferase, domain 1"/>
    <property type="match status" value="1"/>
</dbReference>
<dbReference type="GO" id="GO:0006520">
    <property type="term" value="P:amino acid metabolic process"/>
    <property type="evidence" value="ECO:0007669"/>
    <property type="project" value="InterPro"/>
</dbReference>
<dbReference type="Gene3D" id="3.40.640.10">
    <property type="entry name" value="Type I PLP-dependent aspartate aminotransferase-like (Major domain)"/>
    <property type="match status" value="1"/>
</dbReference>
<dbReference type="PANTHER" id="PTHR46383:SF1">
    <property type="entry name" value="ASPARTATE AMINOTRANSFERASE"/>
    <property type="match status" value="1"/>
</dbReference>
<feature type="domain" description="Aminotransferase class I/classII large" evidence="6">
    <location>
        <begin position="68"/>
        <end position="390"/>
    </location>
</feature>
<comment type="cofactor">
    <cofactor evidence="1">
        <name>pyridoxal 5'-phosphate</name>
        <dbReference type="ChEBI" id="CHEBI:597326"/>
    </cofactor>
</comment>
<evidence type="ECO:0000256" key="2">
    <source>
        <dbReference type="ARBA" id="ARBA00007441"/>
    </source>
</evidence>
<evidence type="ECO:0000256" key="4">
    <source>
        <dbReference type="ARBA" id="ARBA00022679"/>
    </source>
</evidence>
<dbReference type="Pfam" id="PF00155">
    <property type="entry name" value="Aminotran_1_2"/>
    <property type="match status" value="1"/>
</dbReference>
<dbReference type="GO" id="GO:0008483">
    <property type="term" value="F:transaminase activity"/>
    <property type="evidence" value="ECO:0007669"/>
    <property type="project" value="UniProtKB-KW"/>
</dbReference>
<evidence type="ECO:0000313" key="8">
    <source>
        <dbReference type="Proteomes" id="UP000177197"/>
    </source>
</evidence>
<organism evidence="7 8">
    <name type="scientific">Candidatus Azambacteria bacterium RIFCSPLOWO2_02_FULL_44_14</name>
    <dbReference type="NCBI Taxonomy" id="1797306"/>
    <lineage>
        <taxon>Bacteria</taxon>
        <taxon>Candidatus Azamiibacteriota</taxon>
    </lineage>
</organism>
<comment type="similarity">
    <text evidence="2">Belongs to the class-I pyridoxal-phosphate-dependent aminotransferase family.</text>
</comment>
<evidence type="ECO:0000259" key="6">
    <source>
        <dbReference type="Pfam" id="PF00155"/>
    </source>
</evidence>
<dbReference type="InterPro" id="IPR015421">
    <property type="entry name" value="PyrdxlP-dep_Trfase_major"/>
</dbReference>
<dbReference type="GO" id="GO:0030170">
    <property type="term" value="F:pyridoxal phosphate binding"/>
    <property type="evidence" value="ECO:0007669"/>
    <property type="project" value="InterPro"/>
</dbReference>
<dbReference type="PANTHER" id="PTHR46383">
    <property type="entry name" value="ASPARTATE AMINOTRANSFERASE"/>
    <property type="match status" value="1"/>
</dbReference>
<accession>A0A1F5CCN6</accession>
<evidence type="ECO:0000313" key="7">
    <source>
        <dbReference type="EMBL" id="OGD40623.1"/>
    </source>
</evidence>
<name>A0A1F5CCN6_9BACT</name>
<evidence type="ECO:0000256" key="3">
    <source>
        <dbReference type="ARBA" id="ARBA00022576"/>
    </source>
</evidence>
<dbReference type="SUPFAM" id="SSF53383">
    <property type="entry name" value="PLP-dependent transferases"/>
    <property type="match status" value="1"/>
</dbReference>
<dbReference type="InterPro" id="IPR015424">
    <property type="entry name" value="PyrdxlP-dep_Trfase"/>
</dbReference>
<dbReference type="Proteomes" id="UP000177197">
    <property type="component" value="Unassembled WGS sequence"/>
</dbReference>